<evidence type="ECO:0000313" key="1">
    <source>
        <dbReference type="EMBL" id="CCA22237.1"/>
    </source>
</evidence>
<name>F0WLR5_9STRA</name>
<dbReference type="AlphaFoldDB" id="F0WLR5"/>
<protein>
    <submittedName>
        <fullName evidence="1">AlNc14C148G7447 protein</fullName>
    </submittedName>
</protein>
<dbReference type="EMBL" id="FR824193">
    <property type="protein sequence ID" value="CCA22237.1"/>
    <property type="molecule type" value="Genomic_DNA"/>
</dbReference>
<organism evidence="1">
    <name type="scientific">Albugo laibachii Nc14</name>
    <dbReference type="NCBI Taxonomy" id="890382"/>
    <lineage>
        <taxon>Eukaryota</taxon>
        <taxon>Sar</taxon>
        <taxon>Stramenopiles</taxon>
        <taxon>Oomycota</taxon>
        <taxon>Peronosporomycetes</taxon>
        <taxon>Albuginales</taxon>
        <taxon>Albuginaceae</taxon>
        <taxon>Albugo</taxon>
    </lineage>
</organism>
<reference evidence="1" key="2">
    <citation type="submission" date="2011-02" db="EMBL/GenBank/DDBJ databases">
        <authorList>
            <person name="MacLean D."/>
        </authorList>
    </citation>
    <scope>NUCLEOTIDE SEQUENCE</scope>
</reference>
<gene>
    <name evidence="1" type="primary">AlNc14C148G7447</name>
    <name evidence="1" type="ORF">ALNC14_083800</name>
</gene>
<reference evidence="1" key="1">
    <citation type="journal article" date="2011" name="PLoS Biol.">
        <title>Gene gain and loss during evolution of obligate parasitism in the white rust pathogen of Arabidopsis thaliana.</title>
        <authorList>
            <person name="Kemen E."/>
            <person name="Gardiner A."/>
            <person name="Schultz-Larsen T."/>
            <person name="Kemen A.C."/>
            <person name="Balmuth A.L."/>
            <person name="Robert-Seilaniantz A."/>
            <person name="Bailey K."/>
            <person name="Holub E."/>
            <person name="Studholme D.J."/>
            <person name="Maclean D."/>
            <person name="Jones J.D."/>
        </authorList>
    </citation>
    <scope>NUCLEOTIDE SEQUENCE</scope>
</reference>
<proteinExistence type="predicted"/>
<sequence>MNHEAFLQCDWEIALEKSRMWLRNNYTEEYTSIDSTVSCDSILRMYVDCIIQTEKKSEIEEASKILLKRKPLPFTLHTQWIDALLRTKDTEKANREMELLLMELRNVLADNPSDDNRWCYFQVIRMRLDHFNTFHVSENDVRVELEEDLWLDDDSKEILTRRLLDTNSQQIALPNARDNGAIETSACILLHRFSLLNLKWLGFAFILAMFLHTKPSRKHLQTFWTMCILFSKRYYNNNPSPP</sequence>
<dbReference type="HOGENOM" id="CLU_1148977_0_0_1"/>
<accession>F0WLR5</accession>